<dbReference type="AlphaFoldDB" id="A0A4C1TC40"/>
<name>A0A4C1TC40_EUMVA</name>
<organism evidence="2 3">
    <name type="scientific">Eumeta variegata</name>
    <name type="common">Bagworm moth</name>
    <name type="synonym">Eumeta japonica</name>
    <dbReference type="NCBI Taxonomy" id="151549"/>
    <lineage>
        <taxon>Eukaryota</taxon>
        <taxon>Metazoa</taxon>
        <taxon>Ecdysozoa</taxon>
        <taxon>Arthropoda</taxon>
        <taxon>Hexapoda</taxon>
        <taxon>Insecta</taxon>
        <taxon>Pterygota</taxon>
        <taxon>Neoptera</taxon>
        <taxon>Endopterygota</taxon>
        <taxon>Lepidoptera</taxon>
        <taxon>Glossata</taxon>
        <taxon>Ditrysia</taxon>
        <taxon>Tineoidea</taxon>
        <taxon>Psychidae</taxon>
        <taxon>Oiketicinae</taxon>
        <taxon>Eumeta</taxon>
    </lineage>
</organism>
<accession>A0A4C1TC40</accession>
<dbReference type="EMBL" id="BGZK01000049">
    <property type="protein sequence ID" value="GBP12089.1"/>
    <property type="molecule type" value="Genomic_DNA"/>
</dbReference>
<feature type="region of interest" description="Disordered" evidence="1">
    <location>
        <begin position="1"/>
        <end position="89"/>
    </location>
</feature>
<feature type="compositionally biased region" description="Low complexity" evidence="1">
    <location>
        <begin position="42"/>
        <end position="51"/>
    </location>
</feature>
<feature type="compositionally biased region" description="Basic and acidic residues" evidence="1">
    <location>
        <begin position="1"/>
        <end position="33"/>
    </location>
</feature>
<evidence type="ECO:0000313" key="3">
    <source>
        <dbReference type="Proteomes" id="UP000299102"/>
    </source>
</evidence>
<dbReference type="Proteomes" id="UP000299102">
    <property type="component" value="Unassembled WGS sequence"/>
</dbReference>
<evidence type="ECO:0000256" key="1">
    <source>
        <dbReference type="SAM" id="MobiDB-lite"/>
    </source>
</evidence>
<reference evidence="2 3" key="1">
    <citation type="journal article" date="2019" name="Commun. Biol.">
        <title>The bagworm genome reveals a unique fibroin gene that provides high tensile strength.</title>
        <authorList>
            <person name="Kono N."/>
            <person name="Nakamura H."/>
            <person name="Ohtoshi R."/>
            <person name="Tomita M."/>
            <person name="Numata K."/>
            <person name="Arakawa K."/>
        </authorList>
    </citation>
    <scope>NUCLEOTIDE SEQUENCE [LARGE SCALE GENOMIC DNA]</scope>
</reference>
<gene>
    <name evidence="2" type="ORF">EVAR_5916_1</name>
</gene>
<keyword evidence="3" id="KW-1185">Reference proteome</keyword>
<proteinExistence type="predicted"/>
<comment type="caution">
    <text evidence="2">The sequence shown here is derived from an EMBL/GenBank/DDBJ whole genome shotgun (WGS) entry which is preliminary data.</text>
</comment>
<sequence length="144" mass="16445">MHRKRERDPTPERRTAPEHSSYVHRENNGRREAASSPDSGRRGVVGLAGRARGYKYAQRRRRDAPGRGRAPTARARRPPPDGPRPRCRRSRSCVIVSYVYARHNDIEDRLACIFGDRPGGPGDRTPTTTLRLLYIYGLITRTDR</sequence>
<evidence type="ECO:0000313" key="2">
    <source>
        <dbReference type="EMBL" id="GBP12089.1"/>
    </source>
</evidence>
<protein>
    <submittedName>
        <fullName evidence="2">Uncharacterized protein</fullName>
    </submittedName>
</protein>